<feature type="domain" description="Sodium/calcium exchanger membrane region" evidence="6">
    <location>
        <begin position="198"/>
        <end position="337"/>
    </location>
</feature>
<keyword evidence="3 5" id="KW-1133">Transmembrane helix</keyword>
<dbReference type="GO" id="GO:0008273">
    <property type="term" value="F:calcium, potassium:sodium antiporter activity"/>
    <property type="evidence" value="ECO:0007669"/>
    <property type="project" value="TreeGrafter"/>
</dbReference>
<dbReference type="eggNOG" id="COG0530">
    <property type="taxonomic scope" value="Bacteria"/>
</dbReference>
<dbReference type="STRING" id="177437.HRM2_41310"/>
<evidence type="ECO:0000256" key="4">
    <source>
        <dbReference type="ARBA" id="ARBA00023136"/>
    </source>
</evidence>
<dbReference type="Proteomes" id="UP000000442">
    <property type="component" value="Chromosome"/>
</dbReference>
<reference evidence="7 8" key="1">
    <citation type="journal article" date="2009" name="Environ. Microbiol.">
        <title>Genome sequence of Desulfobacterium autotrophicum HRM2, a marine sulfate reducer oxidizing organic carbon completely to carbon dioxide.</title>
        <authorList>
            <person name="Strittmatter A.W."/>
            <person name="Liesegang H."/>
            <person name="Rabus R."/>
            <person name="Decker I."/>
            <person name="Amann J."/>
            <person name="Andres S."/>
            <person name="Henne A."/>
            <person name="Fricke W.F."/>
            <person name="Martinez-Arias R."/>
            <person name="Bartels D."/>
            <person name="Goesmann A."/>
            <person name="Krause L."/>
            <person name="Puehler A."/>
            <person name="Klenk H.P."/>
            <person name="Richter M."/>
            <person name="Schuler M."/>
            <person name="Gloeckner F.O."/>
            <person name="Meyerdierks A."/>
            <person name="Gottschalk G."/>
            <person name="Amann R."/>
        </authorList>
    </citation>
    <scope>NUCLEOTIDE SEQUENCE [LARGE SCALE GENOMIC DNA]</scope>
    <source>
        <strain evidence="8">ATCC 43914 / DSM 3382 / HRM2</strain>
    </source>
</reference>
<dbReference type="RefSeq" id="WP_015905921.1">
    <property type="nucleotide sequence ID" value="NC_012108.1"/>
</dbReference>
<feature type="transmembrane region" description="Helical" evidence="5">
    <location>
        <begin position="6"/>
        <end position="29"/>
    </location>
</feature>
<dbReference type="GO" id="GO:0005886">
    <property type="term" value="C:plasma membrane"/>
    <property type="evidence" value="ECO:0007669"/>
    <property type="project" value="TreeGrafter"/>
</dbReference>
<feature type="transmembrane region" description="Helical" evidence="5">
    <location>
        <begin position="151"/>
        <end position="171"/>
    </location>
</feature>
<dbReference type="InterPro" id="IPR044880">
    <property type="entry name" value="NCX_ion-bd_dom_sf"/>
</dbReference>
<keyword evidence="8" id="KW-1185">Reference proteome</keyword>
<dbReference type="InterPro" id="IPR004481">
    <property type="entry name" value="K/Na/Ca-exchanger"/>
</dbReference>
<feature type="transmembrane region" description="Helical" evidence="5">
    <location>
        <begin position="86"/>
        <end position="107"/>
    </location>
</feature>
<dbReference type="AlphaFoldDB" id="C0QCV6"/>
<protein>
    <submittedName>
        <fullName evidence="7">K(+)-dependent Na(+)/Ca(++) antiporter protein</fullName>
    </submittedName>
</protein>
<evidence type="ECO:0000259" key="6">
    <source>
        <dbReference type="Pfam" id="PF01699"/>
    </source>
</evidence>
<dbReference type="PANTHER" id="PTHR10846:SF8">
    <property type="entry name" value="INNER MEMBRANE PROTEIN YRBG"/>
    <property type="match status" value="1"/>
</dbReference>
<feature type="transmembrane region" description="Helical" evidence="5">
    <location>
        <begin position="290"/>
        <end position="314"/>
    </location>
</feature>
<evidence type="ECO:0000313" key="7">
    <source>
        <dbReference type="EMBL" id="ACN17188.1"/>
    </source>
</evidence>
<feature type="transmembrane region" description="Helical" evidence="5">
    <location>
        <begin position="229"/>
        <end position="251"/>
    </location>
</feature>
<evidence type="ECO:0000256" key="2">
    <source>
        <dbReference type="ARBA" id="ARBA00022692"/>
    </source>
</evidence>
<accession>C0QCV6</accession>
<evidence type="ECO:0000313" key="8">
    <source>
        <dbReference type="Proteomes" id="UP000000442"/>
    </source>
</evidence>
<dbReference type="Pfam" id="PF01699">
    <property type="entry name" value="Na_Ca_ex"/>
    <property type="match status" value="2"/>
</dbReference>
<keyword evidence="2 5" id="KW-0812">Transmembrane</keyword>
<feature type="transmembrane region" description="Helical" evidence="5">
    <location>
        <begin position="50"/>
        <end position="74"/>
    </location>
</feature>
<dbReference type="GO" id="GO:0005262">
    <property type="term" value="F:calcium channel activity"/>
    <property type="evidence" value="ECO:0007669"/>
    <property type="project" value="TreeGrafter"/>
</dbReference>
<organism evidence="7 8">
    <name type="scientific">Desulforapulum autotrophicum (strain ATCC 43914 / DSM 3382 / VKM B-1955 / HRM2)</name>
    <name type="common">Desulfobacterium autotrophicum</name>
    <dbReference type="NCBI Taxonomy" id="177437"/>
    <lineage>
        <taxon>Bacteria</taxon>
        <taxon>Pseudomonadati</taxon>
        <taxon>Thermodesulfobacteriota</taxon>
        <taxon>Desulfobacteria</taxon>
        <taxon>Desulfobacterales</taxon>
        <taxon>Desulfobacteraceae</taxon>
        <taxon>Desulforapulum</taxon>
    </lineage>
</organism>
<feature type="transmembrane region" description="Helical" evidence="5">
    <location>
        <begin position="192"/>
        <end position="217"/>
    </location>
</feature>
<evidence type="ECO:0000256" key="3">
    <source>
        <dbReference type="ARBA" id="ARBA00022989"/>
    </source>
</evidence>
<name>C0QCV6_DESAH</name>
<feature type="transmembrane region" description="Helical" evidence="5">
    <location>
        <begin position="119"/>
        <end position="139"/>
    </location>
</feature>
<dbReference type="HOGENOM" id="CLU_007948_0_1_7"/>
<evidence type="ECO:0000256" key="5">
    <source>
        <dbReference type="SAM" id="Phobius"/>
    </source>
</evidence>
<dbReference type="Gene3D" id="1.20.1420.30">
    <property type="entry name" value="NCX, central ion-binding region"/>
    <property type="match status" value="1"/>
</dbReference>
<feature type="transmembrane region" description="Helical" evidence="5">
    <location>
        <begin position="258"/>
        <end position="278"/>
    </location>
</feature>
<dbReference type="PANTHER" id="PTHR10846">
    <property type="entry name" value="SODIUM/POTASSIUM/CALCIUM EXCHANGER"/>
    <property type="match status" value="1"/>
</dbReference>
<dbReference type="KEGG" id="dat:HRM2_41310"/>
<feature type="transmembrane region" description="Helical" evidence="5">
    <location>
        <begin position="321"/>
        <end position="341"/>
    </location>
</feature>
<dbReference type="EMBL" id="CP001087">
    <property type="protein sequence ID" value="ACN17188.1"/>
    <property type="molecule type" value="Genomic_DNA"/>
</dbReference>
<dbReference type="OrthoDB" id="9794225at2"/>
<sequence>MDAFFMGYLSSAGVPVLFMTIAALIYFLGKGADLLVNEAITLSARLKIPRVLIGLTIVSVGTTLPEVSVSVFAAMGGNPEIALGNAVGSIICDTGLILGLITLCSPISLKSNWIKMQGWVQLFAGVLLVVSCIPFFVPGNFLKTGGHLPQGMGIVFLFLLGVYLWASLHWLREKTSDNGVEEDTGSDGTHVAVILGKIMLGSGLVVTAAHFLIPMVAKVAMVLHIPEGVISATLVALGTSLPELVTSIAAVRKGFGELALGNIIGANILNVLFVAGAAASVTRQGLAAPVHFFTVLFPAMIGTLIIFGMGVYLSGSVFKKTFSIILLTIYALVTLSSYLGAAG</sequence>
<dbReference type="InterPro" id="IPR004837">
    <property type="entry name" value="NaCa_Exmemb"/>
</dbReference>
<proteinExistence type="predicted"/>
<dbReference type="GO" id="GO:0006874">
    <property type="term" value="P:intracellular calcium ion homeostasis"/>
    <property type="evidence" value="ECO:0007669"/>
    <property type="project" value="TreeGrafter"/>
</dbReference>
<evidence type="ECO:0000256" key="1">
    <source>
        <dbReference type="ARBA" id="ARBA00004141"/>
    </source>
</evidence>
<comment type="subcellular location">
    <subcellularLocation>
        <location evidence="1">Membrane</location>
        <topology evidence="1">Multi-pass membrane protein</topology>
    </subcellularLocation>
</comment>
<feature type="domain" description="Sodium/calcium exchanger membrane region" evidence="6">
    <location>
        <begin position="18"/>
        <end position="167"/>
    </location>
</feature>
<gene>
    <name evidence="7" type="ordered locus">HRM2_41310</name>
</gene>
<keyword evidence="4 5" id="KW-0472">Membrane</keyword>